<feature type="transmembrane region" description="Helical" evidence="1">
    <location>
        <begin position="105"/>
        <end position="127"/>
    </location>
</feature>
<dbReference type="RefSeq" id="WP_264845804.1">
    <property type="nucleotide sequence ID" value="NZ_BPMA01000015.1"/>
</dbReference>
<feature type="transmembrane region" description="Helical" evidence="1">
    <location>
        <begin position="7"/>
        <end position="30"/>
    </location>
</feature>
<keyword evidence="1" id="KW-1133">Transmembrane helix</keyword>
<proteinExistence type="predicted"/>
<evidence type="ECO:0000313" key="2">
    <source>
        <dbReference type="EMBL" id="GJM49183.1"/>
    </source>
</evidence>
<dbReference type="EMBL" id="BQKB01000014">
    <property type="protein sequence ID" value="GJM52605.1"/>
    <property type="molecule type" value="Genomic_DNA"/>
</dbReference>
<dbReference type="EMBL" id="BQKA01000004">
    <property type="protein sequence ID" value="GJM49183.1"/>
    <property type="molecule type" value="Genomic_DNA"/>
</dbReference>
<keyword evidence="1" id="KW-0472">Membrane</keyword>
<name>A0AAV5APB9_9FLAO</name>
<dbReference type="Proteomes" id="UP001208692">
    <property type="component" value="Unassembled WGS sequence"/>
</dbReference>
<feature type="transmembrane region" description="Helical" evidence="1">
    <location>
        <begin position="139"/>
        <end position="156"/>
    </location>
</feature>
<evidence type="ECO:0000313" key="3">
    <source>
        <dbReference type="EMBL" id="GJM52605.1"/>
    </source>
</evidence>
<organism evidence="2 4">
    <name type="scientific">Capnocytophaga catalasegens</name>
    <dbReference type="NCBI Taxonomy" id="1004260"/>
    <lineage>
        <taxon>Bacteria</taxon>
        <taxon>Pseudomonadati</taxon>
        <taxon>Bacteroidota</taxon>
        <taxon>Flavobacteriia</taxon>
        <taxon>Flavobacteriales</taxon>
        <taxon>Flavobacteriaceae</taxon>
        <taxon>Capnocytophaga</taxon>
    </lineage>
</organism>
<evidence type="ECO:0000313" key="4">
    <source>
        <dbReference type="Proteomes" id="UP001207736"/>
    </source>
</evidence>
<dbReference type="AlphaFoldDB" id="A0AAV5APB9"/>
<evidence type="ECO:0000313" key="5">
    <source>
        <dbReference type="Proteomes" id="UP001208692"/>
    </source>
</evidence>
<evidence type="ECO:0000256" key="1">
    <source>
        <dbReference type="SAM" id="Phobius"/>
    </source>
</evidence>
<accession>A0AAV5APB9</accession>
<sequence length="166" mass="19746">MKYNTLIIILLLVLNFLVLPFLENWIVFILMLSRNYTTNSPIFFVVHKVAFSINWMLYITILYCIIREFSTEIRWGKHFFLRFGIFCLLVLLGSFSYVFDANSLITYMAIHLTIPIILTIFFVLLLIEAVILFKKHKKTEFYINVVLLFLILQNVVEMLTRLFSQE</sequence>
<keyword evidence="1" id="KW-0812">Transmembrane</keyword>
<feature type="transmembrane region" description="Helical" evidence="1">
    <location>
        <begin position="78"/>
        <end position="99"/>
    </location>
</feature>
<feature type="transmembrane region" description="Helical" evidence="1">
    <location>
        <begin position="42"/>
        <end position="66"/>
    </location>
</feature>
<keyword evidence="5" id="KW-1185">Reference proteome</keyword>
<comment type="caution">
    <text evidence="2">The sequence shown here is derived from an EMBL/GenBank/DDBJ whole genome shotgun (WGS) entry which is preliminary data.</text>
</comment>
<dbReference type="Proteomes" id="UP001207736">
    <property type="component" value="Unassembled WGS sequence"/>
</dbReference>
<reference evidence="2 5" key="1">
    <citation type="submission" date="2021-11" db="EMBL/GenBank/DDBJ databases">
        <title>Draft genome sequence of Capnocytophaga sp. strain KC07075 isolated from cat oral cavity.</title>
        <authorList>
            <person name="Suzuki M."/>
            <person name="Imaoka K."/>
            <person name="Kimura M."/>
            <person name="Morikawa S."/>
            <person name="Maeda K."/>
        </authorList>
    </citation>
    <scope>NUCLEOTIDE SEQUENCE</scope>
    <source>
        <strain evidence="2">KC07075</strain>
        <strain evidence="3 5">KC07079</strain>
    </source>
</reference>
<protein>
    <submittedName>
        <fullName evidence="2">Uncharacterized protein</fullName>
    </submittedName>
</protein>
<gene>
    <name evidence="2" type="ORF">RCZ15_01590</name>
    <name evidence="3" type="ORF">RCZ16_09220</name>
</gene>